<evidence type="ECO:0000256" key="3">
    <source>
        <dbReference type="ARBA" id="ARBA00022970"/>
    </source>
</evidence>
<reference evidence="5" key="1">
    <citation type="journal article" date="2020" name="mSystems">
        <title>Genome- and Community-Level Interaction Insights into Carbon Utilization and Element Cycling Functions of Hydrothermarchaeota in Hydrothermal Sediment.</title>
        <authorList>
            <person name="Zhou Z."/>
            <person name="Liu Y."/>
            <person name="Xu W."/>
            <person name="Pan J."/>
            <person name="Luo Z.H."/>
            <person name="Li M."/>
        </authorList>
    </citation>
    <scope>NUCLEOTIDE SEQUENCE</scope>
    <source>
        <strain evidence="5">SpSt-997</strain>
    </source>
</reference>
<keyword evidence="3" id="KW-0813">Transport</keyword>
<organism evidence="5">
    <name type="scientific">Acidicaldus sp</name>
    <dbReference type="NCBI Taxonomy" id="1872105"/>
    <lineage>
        <taxon>Bacteria</taxon>
        <taxon>Pseudomonadati</taxon>
        <taxon>Pseudomonadota</taxon>
        <taxon>Alphaproteobacteria</taxon>
        <taxon>Acetobacterales</taxon>
        <taxon>Acetobacteraceae</taxon>
        <taxon>Acidicaldus</taxon>
    </lineage>
</organism>
<dbReference type="EMBL" id="DTQM01000154">
    <property type="protein sequence ID" value="HGC43098.1"/>
    <property type="molecule type" value="Genomic_DNA"/>
</dbReference>
<dbReference type="InterPro" id="IPR028081">
    <property type="entry name" value="Leu-bd"/>
</dbReference>
<accession>A0A8J4HB91</accession>
<keyword evidence="2" id="KW-0732">Signal</keyword>
<proteinExistence type="inferred from homology"/>
<evidence type="ECO:0000313" key="5">
    <source>
        <dbReference type="EMBL" id="HGC43098.1"/>
    </source>
</evidence>
<dbReference type="InterPro" id="IPR028082">
    <property type="entry name" value="Peripla_BP_I"/>
</dbReference>
<dbReference type="GO" id="GO:0006865">
    <property type="term" value="P:amino acid transport"/>
    <property type="evidence" value="ECO:0007669"/>
    <property type="project" value="UniProtKB-KW"/>
</dbReference>
<comment type="similarity">
    <text evidence="1">Belongs to the leucine-binding protein family.</text>
</comment>
<name>A0A8J4HB91_9PROT</name>
<dbReference type="Pfam" id="PF13458">
    <property type="entry name" value="Peripla_BP_6"/>
    <property type="match status" value="1"/>
</dbReference>
<keyword evidence="3" id="KW-0029">Amino-acid transport</keyword>
<evidence type="ECO:0000256" key="2">
    <source>
        <dbReference type="ARBA" id="ARBA00022729"/>
    </source>
</evidence>
<dbReference type="PANTHER" id="PTHR30483">
    <property type="entry name" value="LEUCINE-SPECIFIC-BINDING PROTEIN"/>
    <property type="match status" value="1"/>
</dbReference>
<dbReference type="SUPFAM" id="SSF53822">
    <property type="entry name" value="Periplasmic binding protein-like I"/>
    <property type="match status" value="1"/>
</dbReference>
<protein>
    <submittedName>
        <fullName evidence="5">ABC transporter substrate-binding protein</fullName>
    </submittedName>
</protein>
<evidence type="ECO:0000259" key="4">
    <source>
        <dbReference type="Pfam" id="PF13458"/>
    </source>
</evidence>
<dbReference type="InterPro" id="IPR051010">
    <property type="entry name" value="BCAA_transport"/>
</dbReference>
<dbReference type="Gene3D" id="3.40.50.2300">
    <property type="match status" value="2"/>
</dbReference>
<gene>
    <name evidence="5" type="ORF">ENY07_07760</name>
</gene>
<dbReference type="PANTHER" id="PTHR30483:SF6">
    <property type="entry name" value="PERIPLASMIC BINDING PROTEIN OF ABC TRANSPORTER FOR NATURAL AMINO ACIDS"/>
    <property type="match status" value="1"/>
</dbReference>
<dbReference type="CDD" id="cd06327">
    <property type="entry name" value="PBP1_SBP-like"/>
    <property type="match status" value="1"/>
</dbReference>
<feature type="domain" description="Leucine-binding protein" evidence="4">
    <location>
        <begin position="37"/>
        <end position="377"/>
    </location>
</feature>
<dbReference type="AlphaFoldDB" id="A0A8J4HB91"/>
<evidence type="ECO:0000256" key="1">
    <source>
        <dbReference type="ARBA" id="ARBA00010062"/>
    </source>
</evidence>
<comment type="caution">
    <text evidence="5">The sequence shown here is derived from an EMBL/GenBank/DDBJ whole genome shotgun (WGS) entry which is preliminary data.</text>
</comment>
<sequence>MGGFAATIRPAVPRTLLAVLLLLLVILLAQTGRAATPLRLGVLNDQSGVYADYQGRGSVIAAEMAVEDFGGTVAGRPIIVVSGDHQNKPDIGLAIARRWFDTESVDAVFDVPNSAIALAVAALAREKNKVFVGSGAGTAELTGTKCSPNTIHWTFDTWEVGHALGRAVVAEGGRKWFFLTADYTFGYDLESAMAEAVRGAGGQVMGAVRHPLGTSDFSSYLLKAQESGADVLGLADAGGDTATAIKQAAEFGLSRRMKMAGPIVNINIIAAIGLASSEGLLAVTPFYWDMNPATRAFAQRFSARHPQHIMPNDMQAGVYAATLAYLKAVAALQGASADGRAVVVAMKRQPAEDPLFGESVIRADGRVLHPVYLMAAKSPSESRGNWDFFKLQATIPADQAFRPLDQGNCPLVP</sequence>